<dbReference type="EMBL" id="CP047166">
    <property type="protein sequence ID" value="QRF67275.1"/>
    <property type="molecule type" value="Genomic_DNA"/>
</dbReference>
<reference evidence="1 2" key="1">
    <citation type="submission" date="2019-12" db="EMBL/GenBank/DDBJ databases">
        <title>Complete Genome Sequence of a Quorum-Sensing Bacterium,Rhodobacteraceae bacterium C31, Isolated from a marine microalgae symbiotic bacteria.</title>
        <authorList>
            <person name="Zhang Y."/>
        </authorList>
    </citation>
    <scope>NUCLEOTIDE SEQUENCE [LARGE SCALE GENOMIC DNA]</scope>
    <source>
        <strain evidence="1 2">C31</strain>
    </source>
</reference>
<dbReference type="RefSeq" id="WP_023848382.1">
    <property type="nucleotide sequence ID" value="NZ_CP047166.1"/>
</dbReference>
<evidence type="ECO:0000313" key="1">
    <source>
        <dbReference type="EMBL" id="QRF67275.1"/>
    </source>
</evidence>
<gene>
    <name evidence="1" type="ORF">GQA70_13730</name>
</gene>
<name>A0ABX7F9Q9_9RHOB</name>
<evidence type="ECO:0000313" key="2">
    <source>
        <dbReference type="Proteomes" id="UP000596387"/>
    </source>
</evidence>
<organism evidence="1 2">
    <name type="scientific">Ponticoccus alexandrii</name>
    <dbReference type="NCBI Taxonomy" id="1943633"/>
    <lineage>
        <taxon>Bacteria</taxon>
        <taxon>Pseudomonadati</taxon>
        <taxon>Pseudomonadota</taxon>
        <taxon>Alphaproteobacteria</taxon>
        <taxon>Rhodobacterales</taxon>
        <taxon>Roseobacteraceae</taxon>
        <taxon>Ponticoccus</taxon>
    </lineage>
</organism>
<protein>
    <submittedName>
        <fullName evidence="1">Uncharacterized protein</fullName>
    </submittedName>
</protein>
<accession>A0ABX7F9Q9</accession>
<sequence length="275" mass="31040">MDVNQFREIKDGGDVSRIFNLPLETFDGELLHSDAPPADDWHALPDRFLNGIDFASRFTGSAPKASRKKKKPSEAEVAKPIHCVHFHDGKVYATDNKLVIEYDVSECDLSFALSVGQVRLIKAFGEAPSQVAVGKAVHFKWDSGQRLSMSHSPNRSVDLGQLFGPHDWNDLHRISDDWRAQVIGHFSFKPVRDNDGLMQLYPDRITGGVFDNRPDTELRIETHAEREVVFEQATLLKALKIAAEIKFVHEGDHSRLLFRGENVRGIAASRYWARP</sequence>
<proteinExistence type="predicted"/>
<keyword evidence="2" id="KW-1185">Reference proteome</keyword>
<dbReference type="Proteomes" id="UP000596387">
    <property type="component" value="Chromosome"/>
</dbReference>